<accession>A0A6L6YFP3</accession>
<dbReference type="PANTHER" id="PTHR43322:SF1">
    <property type="entry name" value="1-DEOXY-D-XYLULOSE-5-PHOSPHATE SYNTHASE"/>
    <property type="match status" value="1"/>
</dbReference>
<keyword evidence="15" id="KW-1185">Reference proteome</keyword>
<keyword evidence="11" id="KW-0786">Thiamine pyrophosphate</keyword>
<evidence type="ECO:0000256" key="10">
    <source>
        <dbReference type="ARBA" id="ARBA00022977"/>
    </source>
</evidence>
<dbReference type="NCBIfam" id="NF008968">
    <property type="entry name" value="PRK12315.1"/>
    <property type="match status" value="1"/>
</dbReference>
<evidence type="ECO:0000256" key="5">
    <source>
        <dbReference type="ARBA" id="ARBA00011738"/>
    </source>
</evidence>
<dbReference type="EC" id="2.2.1.7" evidence="6"/>
<dbReference type="GO" id="GO:0019288">
    <property type="term" value="P:isopentenyl diphosphate biosynthetic process, methylerythritol 4-phosphate pathway"/>
    <property type="evidence" value="ECO:0007669"/>
    <property type="project" value="TreeGrafter"/>
</dbReference>
<comment type="cofactor">
    <cofactor evidence="2">
        <name>thiamine diphosphate</name>
        <dbReference type="ChEBI" id="CHEBI:58937"/>
    </cofactor>
</comment>
<dbReference type="GO" id="GO:0046872">
    <property type="term" value="F:metal ion binding"/>
    <property type="evidence" value="ECO:0007669"/>
    <property type="project" value="UniProtKB-KW"/>
</dbReference>
<gene>
    <name evidence="14" type="ORF">E5987_03835</name>
</gene>
<dbReference type="Proteomes" id="UP000472580">
    <property type="component" value="Unassembled WGS sequence"/>
</dbReference>
<comment type="subunit">
    <text evidence="5">Homodimer.</text>
</comment>
<dbReference type="Pfam" id="PF02779">
    <property type="entry name" value="Transket_pyr"/>
    <property type="match status" value="1"/>
</dbReference>
<evidence type="ECO:0000256" key="2">
    <source>
        <dbReference type="ARBA" id="ARBA00001964"/>
    </source>
</evidence>
<dbReference type="CDD" id="cd02007">
    <property type="entry name" value="TPP_DXS"/>
    <property type="match status" value="1"/>
</dbReference>
<dbReference type="NCBIfam" id="NF003933">
    <property type="entry name" value="PRK05444.2-2"/>
    <property type="match status" value="1"/>
</dbReference>
<dbReference type="Gene3D" id="3.40.50.970">
    <property type="match status" value="2"/>
</dbReference>
<dbReference type="GO" id="GO:0008661">
    <property type="term" value="F:1-deoxy-D-xylulose-5-phosphate synthase activity"/>
    <property type="evidence" value="ECO:0007669"/>
    <property type="project" value="UniProtKB-EC"/>
</dbReference>
<dbReference type="InterPro" id="IPR005475">
    <property type="entry name" value="Transketolase-like_Pyr-bd"/>
</dbReference>
<dbReference type="AlphaFoldDB" id="A0A6L6YFP3"/>
<dbReference type="RefSeq" id="WP_160334772.1">
    <property type="nucleotide sequence ID" value="NZ_CALPCR010000003.1"/>
</dbReference>
<sequence>MKLIDIKSPKDIKNLSIDELKDLASQMRSAIVNYTSTIGGHVGPNLGDVEALIALHYVFDAPKDKLVIDVSHQDFVHKMLTGRAKYYLEKDKFRDIGEFTDPKESPEYDLFYAGHTSPSISLSFGLAKARALKKQSCNIVAFIGDGSLSGGVAFEGLDAAGKLNSNFIVIVNDNQMAIAENHGSLYDNLQELRETNGQSSNNFFKTLGYDYVYVRDGNNLEALIKAYKKVKDSHKPVVVHINTQKGLGYKPAEALREEFHFSAPYDVADGEPLVQSNSPDYITVTRDYLLQKVKEDPTLLIISSATPEVFGFMEKERKECGEQYIDVAIAEQTGVSTMAGAARAGAKVIYPVAATFLQRAYDQLEQDWAMNDSPAVMPVLHTGIRGLTDLTHLGFWDIPMIASIPNIVYLAPTNAEEYKAMMDWALSKNQHKVAIRVPTYSFELADGSVDTDYSDLNKFKVVRSGKDVAIIAAGDFFVKGRQIADELAKKGIQATLINPRFVSGVDEELILSLEKDHKLIVTLEDGSIEGGFGGRVAQTAAPTSMRCLTYGLKKEFVDRYNPDELEEKYGLTVPQIVSDIENILK</sequence>
<evidence type="ECO:0000256" key="1">
    <source>
        <dbReference type="ARBA" id="ARBA00001946"/>
    </source>
</evidence>
<keyword evidence="9" id="KW-0460">Magnesium</keyword>
<dbReference type="CDD" id="cd07033">
    <property type="entry name" value="TPP_PYR_DXS_TK_like"/>
    <property type="match status" value="1"/>
</dbReference>
<keyword evidence="12" id="KW-0414">Isoprene biosynthesis</keyword>
<evidence type="ECO:0000256" key="7">
    <source>
        <dbReference type="ARBA" id="ARBA00022679"/>
    </source>
</evidence>
<dbReference type="GO" id="GO:0005829">
    <property type="term" value="C:cytosol"/>
    <property type="evidence" value="ECO:0007669"/>
    <property type="project" value="TreeGrafter"/>
</dbReference>
<evidence type="ECO:0000256" key="8">
    <source>
        <dbReference type="ARBA" id="ARBA00022723"/>
    </source>
</evidence>
<dbReference type="OrthoDB" id="9803371at2"/>
<evidence type="ECO:0000256" key="3">
    <source>
        <dbReference type="ARBA" id="ARBA00004980"/>
    </source>
</evidence>
<keyword evidence="10" id="KW-0784">Thiamine biosynthesis</keyword>
<reference evidence="14 15" key="1">
    <citation type="submission" date="2019-12" db="EMBL/GenBank/DDBJ databases">
        <title>Microbes associate with the intestines of laboratory mice.</title>
        <authorList>
            <person name="Navarre W."/>
            <person name="Wong E."/>
        </authorList>
    </citation>
    <scope>NUCLEOTIDE SEQUENCE [LARGE SCALE GENOMIC DNA]</scope>
    <source>
        <strain evidence="14 15">NM82_D38</strain>
    </source>
</reference>
<keyword evidence="8" id="KW-0479">Metal-binding</keyword>
<dbReference type="UniPathway" id="UPA00064">
    <property type="reaction ID" value="UER00091"/>
</dbReference>
<dbReference type="SMART" id="SM00861">
    <property type="entry name" value="Transket_pyr"/>
    <property type="match status" value="1"/>
</dbReference>
<comment type="similarity">
    <text evidence="4">Belongs to the transketolase family. DXPS subfamily.</text>
</comment>
<dbReference type="Pfam" id="PF13292">
    <property type="entry name" value="DXP_synthase_N"/>
    <property type="match status" value="2"/>
</dbReference>
<dbReference type="SUPFAM" id="SSF52518">
    <property type="entry name" value="Thiamin diphosphate-binding fold (THDP-binding)"/>
    <property type="match status" value="2"/>
</dbReference>
<dbReference type="InterPro" id="IPR049557">
    <property type="entry name" value="Transketolase_CS"/>
</dbReference>
<dbReference type="GO" id="GO:0009228">
    <property type="term" value="P:thiamine biosynthetic process"/>
    <property type="evidence" value="ECO:0007669"/>
    <property type="project" value="UniProtKB-KW"/>
</dbReference>
<evidence type="ECO:0000256" key="12">
    <source>
        <dbReference type="ARBA" id="ARBA00023229"/>
    </source>
</evidence>
<keyword evidence="7 14" id="KW-0808">Transferase</keyword>
<protein>
    <recommendedName>
        <fullName evidence="6">1-deoxy-D-xylulose-5-phosphate synthase</fullName>
        <ecNumber evidence="6">2.2.1.7</ecNumber>
    </recommendedName>
</protein>
<evidence type="ECO:0000256" key="4">
    <source>
        <dbReference type="ARBA" id="ARBA00011081"/>
    </source>
</evidence>
<feature type="domain" description="Transketolase-like pyrimidine-binding" evidence="13">
    <location>
        <begin position="279"/>
        <end position="442"/>
    </location>
</feature>
<evidence type="ECO:0000259" key="13">
    <source>
        <dbReference type="SMART" id="SM00861"/>
    </source>
</evidence>
<comment type="pathway">
    <text evidence="3">Metabolic intermediate biosynthesis; 1-deoxy-D-xylulose 5-phosphate biosynthesis; 1-deoxy-D-xylulose 5-phosphate from D-glyceraldehyde 3-phosphate and pyruvate: step 1/1.</text>
</comment>
<dbReference type="PANTHER" id="PTHR43322">
    <property type="entry name" value="1-D-DEOXYXYLULOSE 5-PHOSPHATE SYNTHASE-RELATED"/>
    <property type="match status" value="1"/>
</dbReference>
<dbReference type="GO" id="GO:0016114">
    <property type="term" value="P:terpenoid biosynthetic process"/>
    <property type="evidence" value="ECO:0007669"/>
    <property type="project" value="InterPro"/>
</dbReference>
<organism evidence="14 15">
    <name type="scientific">Parasutterella muris</name>
    <dbReference type="NCBI Taxonomy" id="2565572"/>
    <lineage>
        <taxon>Bacteria</taxon>
        <taxon>Pseudomonadati</taxon>
        <taxon>Pseudomonadota</taxon>
        <taxon>Betaproteobacteria</taxon>
        <taxon>Burkholderiales</taxon>
        <taxon>Sutterellaceae</taxon>
        <taxon>Parasutterella</taxon>
    </lineage>
</organism>
<evidence type="ECO:0000256" key="9">
    <source>
        <dbReference type="ARBA" id="ARBA00022842"/>
    </source>
</evidence>
<comment type="cofactor">
    <cofactor evidence="1">
        <name>Mg(2+)</name>
        <dbReference type="ChEBI" id="CHEBI:18420"/>
    </cofactor>
</comment>
<dbReference type="PROSITE" id="PS00801">
    <property type="entry name" value="TRANSKETOLASE_1"/>
    <property type="match status" value="1"/>
</dbReference>
<comment type="caution">
    <text evidence="14">The sequence shown here is derived from an EMBL/GenBank/DDBJ whole genome shotgun (WGS) entry which is preliminary data.</text>
</comment>
<dbReference type="InterPro" id="IPR005477">
    <property type="entry name" value="Dxylulose-5-P_synthase"/>
</dbReference>
<dbReference type="SUPFAM" id="SSF52922">
    <property type="entry name" value="TK C-terminal domain-like"/>
    <property type="match status" value="1"/>
</dbReference>
<dbReference type="Gene3D" id="3.40.50.920">
    <property type="match status" value="1"/>
</dbReference>
<evidence type="ECO:0000256" key="6">
    <source>
        <dbReference type="ARBA" id="ARBA00013150"/>
    </source>
</evidence>
<evidence type="ECO:0000313" key="15">
    <source>
        <dbReference type="Proteomes" id="UP000472580"/>
    </source>
</evidence>
<name>A0A6L6YFP3_9BURK</name>
<dbReference type="EMBL" id="WSRP01000009">
    <property type="protein sequence ID" value="MVX56337.1"/>
    <property type="molecule type" value="Genomic_DNA"/>
</dbReference>
<evidence type="ECO:0000313" key="14">
    <source>
        <dbReference type="EMBL" id="MVX56337.1"/>
    </source>
</evidence>
<proteinExistence type="inferred from homology"/>
<evidence type="ECO:0000256" key="11">
    <source>
        <dbReference type="ARBA" id="ARBA00023052"/>
    </source>
</evidence>
<dbReference type="InterPro" id="IPR029061">
    <property type="entry name" value="THDP-binding"/>
</dbReference>
<dbReference type="Pfam" id="PF02780">
    <property type="entry name" value="Transketolase_C"/>
    <property type="match status" value="1"/>
</dbReference>
<dbReference type="InterPro" id="IPR033248">
    <property type="entry name" value="Transketolase_C"/>
</dbReference>
<dbReference type="InterPro" id="IPR009014">
    <property type="entry name" value="Transketo_C/PFOR_II"/>
</dbReference>